<dbReference type="InterPro" id="IPR038475">
    <property type="entry name" value="RecG_C_sf"/>
</dbReference>
<dbReference type="InterPro" id="IPR007421">
    <property type="entry name" value="Schlafen_AlbA_2_dom"/>
</dbReference>
<dbReference type="Pfam" id="PF04326">
    <property type="entry name" value="SLFN_AlbA_2"/>
    <property type="match status" value="1"/>
</dbReference>
<dbReference type="InterPro" id="IPR038461">
    <property type="entry name" value="Schlafen_AlbA_2_dom_sf"/>
</dbReference>
<evidence type="ECO:0000313" key="4">
    <source>
        <dbReference type="Proteomes" id="UP000431401"/>
    </source>
</evidence>
<dbReference type="CDD" id="cd00090">
    <property type="entry name" value="HTH_ARSR"/>
    <property type="match status" value="1"/>
</dbReference>
<dbReference type="InterPro" id="IPR036390">
    <property type="entry name" value="WH_DNA-bd_sf"/>
</dbReference>
<evidence type="ECO:0000256" key="1">
    <source>
        <dbReference type="SAM" id="MobiDB-lite"/>
    </source>
</evidence>
<dbReference type="PANTHER" id="PTHR30595">
    <property type="entry name" value="GLPR-RELATED TRANSCRIPTIONAL REPRESSOR"/>
    <property type="match status" value="1"/>
</dbReference>
<gene>
    <name evidence="3" type="ORF">NRB56_56840</name>
</gene>
<feature type="domain" description="Schlafen AlbA-2" evidence="2">
    <location>
        <begin position="19"/>
        <end position="136"/>
    </location>
</feature>
<proteinExistence type="predicted"/>
<comment type="caution">
    <text evidence="3">The sequence shown here is derived from an EMBL/GenBank/DDBJ whole genome shotgun (WGS) entry which is preliminary data.</text>
</comment>
<evidence type="ECO:0000313" key="3">
    <source>
        <dbReference type="EMBL" id="MQY30086.1"/>
    </source>
</evidence>
<dbReference type="InterPro" id="IPR036388">
    <property type="entry name" value="WH-like_DNA-bd_sf"/>
</dbReference>
<feature type="region of interest" description="Disordered" evidence="1">
    <location>
        <begin position="497"/>
        <end position="516"/>
    </location>
</feature>
<name>A0A7K0DWD3_9NOCA</name>
<dbReference type="AlphaFoldDB" id="A0A7K0DWD3"/>
<dbReference type="Gene3D" id="1.10.10.10">
    <property type="entry name" value="Winged helix-like DNA-binding domain superfamily/Winged helix DNA-binding domain"/>
    <property type="match status" value="2"/>
</dbReference>
<dbReference type="Gene3D" id="3.30.950.30">
    <property type="entry name" value="Schlafen, AAA domain"/>
    <property type="match status" value="1"/>
</dbReference>
<evidence type="ECO:0000259" key="2">
    <source>
        <dbReference type="Pfam" id="PF04326"/>
    </source>
</evidence>
<organism evidence="3 4">
    <name type="scientific">Nocardia aurantia</name>
    <dbReference type="NCBI Taxonomy" id="2585199"/>
    <lineage>
        <taxon>Bacteria</taxon>
        <taxon>Bacillati</taxon>
        <taxon>Actinomycetota</taxon>
        <taxon>Actinomycetes</taxon>
        <taxon>Mycobacteriales</taxon>
        <taxon>Nocardiaceae</taxon>
        <taxon>Nocardia</taxon>
    </lineage>
</organism>
<reference evidence="3 4" key="1">
    <citation type="submission" date="2019-10" db="EMBL/GenBank/DDBJ databases">
        <title>Nocardia macrotermitis sp. nov. and Nocardia aurantia sp. nov., isolated from the gut of fungus growing-termite Macrotermes natalensis.</title>
        <authorList>
            <person name="Benndorf R."/>
            <person name="Schwitalla J."/>
            <person name="Martin K."/>
            <person name="De Beer W."/>
            <person name="Kaster A.-K."/>
            <person name="Vollmers J."/>
            <person name="Poulsen M."/>
            <person name="Beemelmanns C."/>
        </authorList>
    </citation>
    <scope>NUCLEOTIDE SEQUENCE [LARGE SCALE GENOMIC DNA]</scope>
    <source>
        <strain evidence="3 4">RB56</strain>
    </source>
</reference>
<dbReference type="InterPro" id="IPR011991">
    <property type="entry name" value="ArsR-like_HTH"/>
</dbReference>
<dbReference type="RefSeq" id="WP_227838421.1">
    <property type="nucleotide sequence ID" value="NZ_WEGI01000013.1"/>
</dbReference>
<dbReference type="SUPFAM" id="SSF46785">
    <property type="entry name" value="Winged helix' DNA-binding domain"/>
    <property type="match status" value="1"/>
</dbReference>
<dbReference type="PANTHER" id="PTHR30595:SF6">
    <property type="entry name" value="SCHLAFEN ALBA-2 DOMAIN-CONTAINING PROTEIN"/>
    <property type="match status" value="1"/>
</dbReference>
<protein>
    <recommendedName>
        <fullName evidence="2">Schlafen AlbA-2 domain-containing protein</fullName>
    </recommendedName>
</protein>
<sequence>METAALVTLMRKIGGDLTEVEVKSAAGGLPKNIAETLSAFANGNGGLILLGLAEQDGFTPAPGFDAESIRTALAGACSDLMDPPLRVRIDIEEFEGALIVATQIPELDPVDKPCFVKARGHYQGSFIRSGDGDRKLSHYEVTQLLSNRTQPIHDLEPITDAARADLDDDLVARVVRRAKQRQPRAFGHLDIDEALIRLNALTIVGGVVRPTLSGLLCLGSYPQQFFPQLFISVVALPGSEIGELSAGGARFLDNVSLDGPIPVMLADASAALQRNMRKAAVINGLFREDRYDYPLDVLRELIVNALMHRDYSPGARGTQIQIELYRDRLVVKSPGGLYGNVIGPLLGTGEQSCSSRNAALAKLLSDLPADTTGDHAVSENRGSGLPTVMATLRRAGMSPAAFDVAPGHVHVTVPRHALLDIDTIEWIGSLGLDGLTEKQHLALAMMRSTGRVTNAMLQAWGMDRTTARSALKDLVDRGVATATGGRRYANYQLTVPTETARPDRRSEPDSASGTDNDFDAIVQAIRAGHNTARSLETALGMGYQTVLRRLRKLVDAGVVEREFARNSSRQQYRLL</sequence>
<dbReference type="Gene3D" id="3.30.565.60">
    <property type="match status" value="1"/>
</dbReference>
<accession>A0A7K0DWD3</accession>
<dbReference type="Proteomes" id="UP000431401">
    <property type="component" value="Unassembled WGS sequence"/>
</dbReference>
<dbReference type="EMBL" id="WEGI01000013">
    <property type="protein sequence ID" value="MQY30086.1"/>
    <property type="molecule type" value="Genomic_DNA"/>
</dbReference>
<keyword evidence="4" id="KW-1185">Reference proteome</keyword>
<dbReference type="Pfam" id="PF13749">
    <property type="entry name" value="HATPase_c_4"/>
    <property type="match status" value="1"/>
</dbReference>